<gene>
    <name evidence="2" type="ORF">FN961_02690</name>
</gene>
<protein>
    <recommendedName>
        <fullName evidence="4">Discoidin domain-containing protein</fullName>
    </recommendedName>
</protein>
<dbReference type="Proteomes" id="UP000318126">
    <property type="component" value="Unassembled WGS sequence"/>
</dbReference>
<dbReference type="Gene3D" id="2.60.120.260">
    <property type="entry name" value="Galactose-binding domain-like"/>
    <property type="match status" value="1"/>
</dbReference>
<feature type="signal peptide" evidence="1">
    <location>
        <begin position="1"/>
        <end position="18"/>
    </location>
</feature>
<evidence type="ECO:0000313" key="2">
    <source>
        <dbReference type="EMBL" id="TRY15904.1"/>
    </source>
</evidence>
<dbReference type="RefSeq" id="WP_143562999.1">
    <property type="nucleotide sequence ID" value="NZ_BMPL01000002.1"/>
</dbReference>
<evidence type="ECO:0000256" key="1">
    <source>
        <dbReference type="SAM" id="SignalP"/>
    </source>
</evidence>
<organism evidence="2 3">
    <name type="scientific">Shewanella hanedai</name>
    <name type="common">Alteromonas hanedai</name>
    <dbReference type="NCBI Taxonomy" id="25"/>
    <lineage>
        <taxon>Bacteria</taxon>
        <taxon>Pseudomonadati</taxon>
        <taxon>Pseudomonadota</taxon>
        <taxon>Gammaproteobacteria</taxon>
        <taxon>Alteromonadales</taxon>
        <taxon>Shewanellaceae</taxon>
        <taxon>Shewanella</taxon>
    </lineage>
</organism>
<dbReference type="AlphaFoldDB" id="A0A553JTY0"/>
<name>A0A553JTY0_SHEHA</name>
<keyword evidence="1" id="KW-0732">Signal</keyword>
<accession>A0A553JTY0</accession>
<reference evidence="3" key="1">
    <citation type="submission" date="2019-07" db="EMBL/GenBank/DDBJ databases">
        <title>Shewanella sp. YLB-08 draft genomic sequence.</title>
        <authorList>
            <person name="Yu L."/>
        </authorList>
    </citation>
    <scope>NUCLEOTIDE SEQUENCE [LARGE SCALE GENOMIC DNA]</scope>
    <source>
        <strain evidence="3">JCM 20706</strain>
    </source>
</reference>
<proteinExistence type="predicted"/>
<comment type="caution">
    <text evidence="2">The sequence shown here is derived from an EMBL/GenBank/DDBJ whole genome shotgun (WGS) entry which is preliminary data.</text>
</comment>
<keyword evidence="3" id="KW-1185">Reference proteome</keyword>
<evidence type="ECO:0008006" key="4">
    <source>
        <dbReference type="Google" id="ProtNLM"/>
    </source>
</evidence>
<feature type="chain" id="PRO_5021853524" description="Discoidin domain-containing protein" evidence="1">
    <location>
        <begin position="19"/>
        <end position="293"/>
    </location>
</feature>
<sequence>MKKTLLTALCMISPFAFSANEVVYLHYDETVDGANDYQNHIKINVDLSGNLIIGKTEDGSIISGVVENASNSYIGSGDKPRFRFEIHQGDTRNWYFGRIENNYWEGVWYGPSGQQGDFTFHSDVLTKDIPTFKNITSYYADNIFDVGDNSVNNTLNSNFLVDTDNLEPIYEAEFSPNTGIFVQTDTGFGGTPFPMSFYLDFNKPLKLKTFRLGSFNNGEGTRLTSFTVDAWKDGVWETVGSYQFAPIEIAPFYQRQEFTLPHTTYTDRIRISAKGTSDLSAGGKVVMWGLSFK</sequence>
<dbReference type="EMBL" id="VKGK01000002">
    <property type="protein sequence ID" value="TRY15904.1"/>
    <property type="molecule type" value="Genomic_DNA"/>
</dbReference>
<dbReference type="OrthoDB" id="6300613at2"/>
<evidence type="ECO:0000313" key="3">
    <source>
        <dbReference type="Proteomes" id="UP000318126"/>
    </source>
</evidence>